<sequence>MTQIALFENGINGANLEIDQGIYFSTGDLNEELSNINSDDNSSVSNNFTYEDEDLLLIEEGAIFDVVLFEFDISLSSQSNNLLFTYQFASEEYPDYVGSVFNDVFAIFIEGPGFNGTENIAKIPSSGKPTAVNFVNGGVLGSSSSEEVEVDLTQTDFYINNGHLNTGESNPENQPGPFLVHVEFNGITTAITSEVQDLEAGETYHIKIALADTADPIFDSGVFFTAIGSNEIQPELKFNKDAVYLGDSERALPGDEVLYFFDIINEGEIEVSNITFEDDFFEDAEIEGLSDLTLAPGESYSFELNYFINQQEINEGVLYNLANITYEAEEEFSKSSTDPTPLPEDHPFFNADCQNCTAIVLPQQPGISLTKTVEVVEDSPNILVGDQISYRFNMKNTGNVDLFDVQLFDDMPGLELNGNPLDLLVNEEIQDHFSGVYFVTVSDFAQRKIENQAVIRGYTFLNEEVSDMSDFELFTEDRPTVLEIPPCEVKIYNTITPNGDNVNDVFFIEGIECFPDNEVQIFNRWGVEVYSEKEYNNADVSFTGISNARASFNKEEGLPSGVYYYIVQFVNADEEREVRKGTLYIKQEK</sequence>
<feature type="domain" description="DUF7507" evidence="1">
    <location>
        <begin position="233"/>
        <end position="329"/>
    </location>
</feature>
<evidence type="ECO:0000313" key="2">
    <source>
        <dbReference type="EMBL" id="GGE26974.1"/>
    </source>
</evidence>
<proteinExistence type="predicted"/>
<organism evidence="2 3">
    <name type="scientific">Psychroflexus planctonicus</name>
    <dbReference type="NCBI Taxonomy" id="1526575"/>
    <lineage>
        <taxon>Bacteria</taxon>
        <taxon>Pseudomonadati</taxon>
        <taxon>Bacteroidota</taxon>
        <taxon>Flavobacteriia</taxon>
        <taxon>Flavobacteriales</taxon>
        <taxon>Flavobacteriaceae</taxon>
        <taxon>Psychroflexus</taxon>
    </lineage>
</organism>
<evidence type="ECO:0000259" key="1">
    <source>
        <dbReference type="Pfam" id="PF24346"/>
    </source>
</evidence>
<dbReference type="InterPro" id="IPR049804">
    <property type="entry name" value="Choice_anch_L"/>
</dbReference>
<evidence type="ECO:0000313" key="3">
    <source>
        <dbReference type="Proteomes" id="UP000599179"/>
    </source>
</evidence>
<dbReference type="InterPro" id="IPR026341">
    <property type="entry name" value="T9SS_type_B"/>
</dbReference>
<dbReference type="Pfam" id="PF13585">
    <property type="entry name" value="CHU_C"/>
    <property type="match status" value="1"/>
</dbReference>
<feature type="domain" description="DUF7507" evidence="1">
    <location>
        <begin position="364"/>
        <end position="466"/>
    </location>
</feature>
<reference evidence="3" key="1">
    <citation type="journal article" date="2019" name="Int. J. Syst. Evol. Microbiol.">
        <title>The Global Catalogue of Microorganisms (GCM) 10K type strain sequencing project: providing services to taxonomists for standard genome sequencing and annotation.</title>
        <authorList>
            <consortium name="The Broad Institute Genomics Platform"/>
            <consortium name="The Broad Institute Genome Sequencing Center for Infectious Disease"/>
            <person name="Wu L."/>
            <person name="Ma J."/>
        </authorList>
    </citation>
    <scope>NUCLEOTIDE SEQUENCE [LARGE SCALE GENOMIC DNA]</scope>
    <source>
        <strain evidence="3">CGMCC 1.12931</strain>
    </source>
</reference>
<dbReference type="NCBIfam" id="NF038133">
    <property type="entry name" value="choice_anch_L"/>
    <property type="match status" value="1"/>
</dbReference>
<dbReference type="NCBIfam" id="TIGR01451">
    <property type="entry name" value="B_ant_repeat"/>
    <property type="match status" value="1"/>
</dbReference>
<accession>A0ABQ1SG23</accession>
<protein>
    <recommendedName>
        <fullName evidence="1">DUF7507 domain-containing protein</fullName>
    </recommendedName>
</protein>
<name>A0ABQ1SG23_9FLAO</name>
<keyword evidence="3" id="KW-1185">Reference proteome</keyword>
<comment type="caution">
    <text evidence="2">The sequence shown here is derived from an EMBL/GenBank/DDBJ whole genome shotgun (WGS) entry which is preliminary data.</text>
</comment>
<dbReference type="InterPro" id="IPR047589">
    <property type="entry name" value="DUF11_rpt"/>
</dbReference>
<dbReference type="Proteomes" id="UP000599179">
    <property type="component" value="Unassembled WGS sequence"/>
</dbReference>
<gene>
    <name evidence="2" type="ORF">GCM10010832_04600</name>
</gene>
<dbReference type="InterPro" id="IPR055354">
    <property type="entry name" value="DUF7507"/>
</dbReference>
<dbReference type="EMBL" id="BMGM01000002">
    <property type="protein sequence ID" value="GGE26974.1"/>
    <property type="molecule type" value="Genomic_DNA"/>
</dbReference>
<dbReference type="NCBIfam" id="TIGR04131">
    <property type="entry name" value="Bac_Flav_CTERM"/>
    <property type="match status" value="1"/>
</dbReference>
<dbReference type="Pfam" id="PF24346">
    <property type="entry name" value="DUF7507"/>
    <property type="match status" value="2"/>
</dbReference>